<dbReference type="InterPro" id="IPR007902">
    <property type="entry name" value="Chl4/mis15/CENP-N"/>
</dbReference>
<sequence length="440" mass="48597">MPSAIAKSLSRLSRQKLVDLCATWSKSSKCDPYLSSNRDILESNEEDYLHEPARSRQDLKHVYEALKDDTSDLGHLSKRDIIDRIVDGDWRRGLSYEQLASIDFANLEENDTTLRWSALKLVPLRSGSEEQAERPSKRRKAEHSVMPRYPEITAAIFVQNLKQHIGPLVKAHYQIHRIAALQLSVVRLYITRNTPFAPLSGNVPRQGKVATDAARTMFIALPDSCPYVYVSVSASTASKGHGKADSSSAGTKVDVAATKRVVLEAIPKALSRPQQRWSLETTKLTAKSLQAMTLLRGSGKVGASGGTLSQLSQPRPVLDTTEAAIEDGRAELTNPPLQEHQKLVEQRFGSMAGPSHAKLDRVQVQIRNLVTTPKQKSKKQKSVNDDPTEESRCTSLTITLSGSDVFAGLKQFASLHPQYVDVERLPALFTGQHSTTMLTL</sequence>
<evidence type="ECO:0000313" key="2">
    <source>
        <dbReference type="EMBL" id="KAK5950351.1"/>
    </source>
</evidence>
<evidence type="ECO:0000256" key="1">
    <source>
        <dbReference type="SAM" id="MobiDB-lite"/>
    </source>
</evidence>
<evidence type="ECO:0000313" key="3">
    <source>
        <dbReference type="Proteomes" id="UP001316803"/>
    </source>
</evidence>
<name>A0AAN8F3A2_9EURO</name>
<organism evidence="2 3">
    <name type="scientific">Knufia fluminis</name>
    <dbReference type="NCBI Taxonomy" id="191047"/>
    <lineage>
        <taxon>Eukaryota</taxon>
        <taxon>Fungi</taxon>
        <taxon>Dikarya</taxon>
        <taxon>Ascomycota</taxon>
        <taxon>Pezizomycotina</taxon>
        <taxon>Eurotiomycetes</taxon>
        <taxon>Chaetothyriomycetidae</taxon>
        <taxon>Chaetothyriales</taxon>
        <taxon>Trichomeriaceae</taxon>
        <taxon>Knufia</taxon>
    </lineage>
</organism>
<dbReference type="Gene3D" id="3.10.20.720">
    <property type="match status" value="1"/>
</dbReference>
<feature type="region of interest" description="Disordered" evidence="1">
    <location>
        <begin position="369"/>
        <end position="392"/>
    </location>
</feature>
<dbReference type="Pfam" id="PF05238">
    <property type="entry name" value="CENP-N"/>
    <property type="match status" value="1"/>
</dbReference>
<dbReference type="Proteomes" id="UP001316803">
    <property type="component" value="Unassembled WGS sequence"/>
</dbReference>
<dbReference type="GO" id="GO:0034080">
    <property type="term" value="P:CENP-A containing chromatin assembly"/>
    <property type="evidence" value="ECO:0007669"/>
    <property type="project" value="InterPro"/>
</dbReference>
<protein>
    <submittedName>
        <fullName evidence="2">Chromosome loss- protein</fullName>
    </submittedName>
</protein>
<dbReference type="GO" id="GO:0007059">
    <property type="term" value="P:chromosome segregation"/>
    <property type="evidence" value="ECO:0007669"/>
    <property type="project" value="InterPro"/>
</dbReference>
<accession>A0AAN8F3A2</accession>
<comment type="caution">
    <text evidence="2">The sequence shown here is derived from an EMBL/GenBank/DDBJ whole genome shotgun (WGS) entry which is preliminary data.</text>
</comment>
<gene>
    <name evidence="2" type="primary">CHL4</name>
    <name evidence="2" type="ORF">OHC33_008570</name>
</gene>
<dbReference type="EMBL" id="JAKLMC020000027">
    <property type="protein sequence ID" value="KAK5950351.1"/>
    <property type="molecule type" value="Genomic_DNA"/>
</dbReference>
<reference evidence="2 3" key="1">
    <citation type="submission" date="2022-12" db="EMBL/GenBank/DDBJ databases">
        <title>Genomic features and morphological characterization of a novel Knufia sp. strain isolated from spacecraft assembly facility.</title>
        <authorList>
            <person name="Teixeira M."/>
            <person name="Chander A.M."/>
            <person name="Stajich J.E."/>
            <person name="Venkateswaran K."/>
        </authorList>
    </citation>
    <scope>NUCLEOTIDE SEQUENCE [LARGE SCALE GENOMIC DNA]</scope>
    <source>
        <strain evidence="2 3">FJI-L2-BK-P2</strain>
    </source>
</reference>
<dbReference type="AlphaFoldDB" id="A0AAN8F3A2"/>
<proteinExistence type="predicted"/>
<keyword evidence="3" id="KW-1185">Reference proteome</keyword>